<gene>
    <name evidence="1" type="ORF">M0R45_002738</name>
</gene>
<dbReference type="PANTHER" id="PTHR36337">
    <property type="entry name" value="OBSCURIN-LIKE PROTEIN"/>
    <property type="match status" value="1"/>
</dbReference>
<keyword evidence="2" id="KW-1185">Reference proteome</keyword>
<comment type="caution">
    <text evidence="1">The sequence shown here is derived from an EMBL/GenBank/DDBJ whole genome shotgun (WGS) entry which is preliminary data.</text>
</comment>
<dbReference type="PANTHER" id="PTHR36337:SF1">
    <property type="entry name" value="OBSCURIN-LIKE PROTEIN"/>
    <property type="match status" value="1"/>
</dbReference>
<proteinExistence type="predicted"/>
<accession>A0AAW1VM70</accession>
<organism evidence="1 2">
    <name type="scientific">Rubus argutus</name>
    <name type="common">Southern blackberry</name>
    <dbReference type="NCBI Taxonomy" id="59490"/>
    <lineage>
        <taxon>Eukaryota</taxon>
        <taxon>Viridiplantae</taxon>
        <taxon>Streptophyta</taxon>
        <taxon>Embryophyta</taxon>
        <taxon>Tracheophyta</taxon>
        <taxon>Spermatophyta</taxon>
        <taxon>Magnoliopsida</taxon>
        <taxon>eudicotyledons</taxon>
        <taxon>Gunneridae</taxon>
        <taxon>Pentapetalae</taxon>
        <taxon>rosids</taxon>
        <taxon>fabids</taxon>
        <taxon>Rosales</taxon>
        <taxon>Rosaceae</taxon>
        <taxon>Rosoideae</taxon>
        <taxon>Rosoideae incertae sedis</taxon>
        <taxon>Rubus</taxon>
    </lineage>
</organism>
<name>A0AAW1VM70_RUBAR</name>
<evidence type="ECO:0000313" key="2">
    <source>
        <dbReference type="Proteomes" id="UP001457282"/>
    </source>
</evidence>
<sequence length="186" mass="21170">MFLYMGHPNGKVARASHSMFSAFISSAKDSDQDERVSLKEQLVFYYMHRSLWYLKQILTEYPEITPFDGMASGVVAVVRHLPAGSPAIFYCVHCLVEKANRCNKDFAQQADTWKNWQGESEPCKKVLDLLLRLISLVDIQVLPDLMKLLAQLIAQLPKDGQNMILNEVIFTDSRSLSYISLLNARL</sequence>
<dbReference type="EMBL" id="JBEDUW010000079">
    <property type="protein sequence ID" value="KAK9906194.1"/>
    <property type="molecule type" value="Genomic_DNA"/>
</dbReference>
<dbReference type="Proteomes" id="UP001457282">
    <property type="component" value="Unassembled WGS sequence"/>
</dbReference>
<reference evidence="1 2" key="1">
    <citation type="journal article" date="2023" name="G3 (Bethesda)">
        <title>A chromosome-length genome assembly and annotation of blackberry (Rubus argutus, cv. 'Hillquist').</title>
        <authorList>
            <person name="Bruna T."/>
            <person name="Aryal R."/>
            <person name="Dudchenko O."/>
            <person name="Sargent D.J."/>
            <person name="Mead D."/>
            <person name="Buti M."/>
            <person name="Cavallini A."/>
            <person name="Hytonen T."/>
            <person name="Andres J."/>
            <person name="Pham M."/>
            <person name="Weisz D."/>
            <person name="Mascagni F."/>
            <person name="Usai G."/>
            <person name="Natali L."/>
            <person name="Bassil N."/>
            <person name="Fernandez G.E."/>
            <person name="Lomsadze A."/>
            <person name="Armour M."/>
            <person name="Olukolu B."/>
            <person name="Poorten T."/>
            <person name="Britton C."/>
            <person name="Davik J."/>
            <person name="Ashrafi H."/>
            <person name="Aiden E.L."/>
            <person name="Borodovsky M."/>
            <person name="Worthington M."/>
        </authorList>
    </citation>
    <scope>NUCLEOTIDE SEQUENCE [LARGE SCALE GENOMIC DNA]</scope>
    <source>
        <strain evidence="1">PI 553951</strain>
    </source>
</reference>
<dbReference type="AlphaFoldDB" id="A0AAW1VM70"/>
<protein>
    <submittedName>
        <fullName evidence="1">Uncharacterized protein</fullName>
    </submittedName>
</protein>
<evidence type="ECO:0000313" key="1">
    <source>
        <dbReference type="EMBL" id="KAK9906194.1"/>
    </source>
</evidence>